<evidence type="ECO:0000313" key="15">
    <source>
        <dbReference type="EMBL" id="BDX02946.1"/>
    </source>
</evidence>
<keyword evidence="11" id="KW-0902">Two-component regulatory system</keyword>
<evidence type="ECO:0000256" key="13">
    <source>
        <dbReference type="SAM" id="Phobius"/>
    </source>
</evidence>
<dbReference type="Pfam" id="PF00512">
    <property type="entry name" value="HisKA"/>
    <property type="match status" value="1"/>
</dbReference>
<dbReference type="InterPro" id="IPR003661">
    <property type="entry name" value="HisK_dim/P_dom"/>
</dbReference>
<name>A0ABN6WM47_9GAMM</name>
<dbReference type="Gene3D" id="1.10.287.130">
    <property type="match status" value="1"/>
</dbReference>
<evidence type="ECO:0000256" key="6">
    <source>
        <dbReference type="ARBA" id="ARBA00022692"/>
    </source>
</evidence>
<dbReference type="PANTHER" id="PTHR45436">
    <property type="entry name" value="SENSOR HISTIDINE KINASE YKOH"/>
    <property type="match status" value="1"/>
</dbReference>
<proteinExistence type="predicted"/>
<dbReference type="CDD" id="cd00075">
    <property type="entry name" value="HATPase"/>
    <property type="match status" value="1"/>
</dbReference>
<evidence type="ECO:0000313" key="16">
    <source>
        <dbReference type="Proteomes" id="UP001307608"/>
    </source>
</evidence>
<keyword evidence="8 15" id="KW-0418">Kinase</keyword>
<evidence type="ECO:0000256" key="2">
    <source>
        <dbReference type="ARBA" id="ARBA00004141"/>
    </source>
</evidence>
<evidence type="ECO:0000256" key="8">
    <source>
        <dbReference type="ARBA" id="ARBA00022777"/>
    </source>
</evidence>
<keyword evidence="10 13" id="KW-1133">Transmembrane helix</keyword>
<keyword evidence="7" id="KW-0547">Nucleotide-binding</keyword>
<dbReference type="EMBL" id="AP027271">
    <property type="protein sequence ID" value="BDX02946.1"/>
    <property type="molecule type" value="Genomic_DNA"/>
</dbReference>
<evidence type="ECO:0000256" key="9">
    <source>
        <dbReference type="ARBA" id="ARBA00022840"/>
    </source>
</evidence>
<protein>
    <recommendedName>
        <fullName evidence="3">histidine kinase</fullName>
        <ecNumber evidence="3">2.7.13.3</ecNumber>
    </recommendedName>
</protein>
<evidence type="ECO:0000256" key="11">
    <source>
        <dbReference type="ARBA" id="ARBA00023012"/>
    </source>
</evidence>
<dbReference type="PROSITE" id="PS50109">
    <property type="entry name" value="HIS_KIN"/>
    <property type="match status" value="1"/>
</dbReference>
<evidence type="ECO:0000256" key="3">
    <source>
        <dbReference type="ARBA" id="ARBA00012438"/>
    </source>
</evidence>
<evidence type="ECO:0000256" key="4">
    <source>
        <dbReference type="ARBA" id="ARBA00022553"/>
    </source>
</evidence>
<dbReference type="Proteomes" id="UP001307608">
    <property type="component" value="Chromosome"/>
</dbReference>
<dbReference type="Gene3D" id="3.30.565.10">
    <property type="entry name" value="Histidine kinase-like ATPase, C-terminal domain"/>
    <property type="match status" value="1"/>
</dbReference>
<comment type="catalytic activity">
    <reaction evidence="1">
        <text>ATP + protein L-histidine = ADP + protein N-phospho-L-histidine.</text>
        <dbReference type="EC" id="2.7.13.3"/>
    </reaction>
</comment>
<gene>
    <name evidence="15" type="ORF">MACH16_16940</name>
</gene>
<keyword evidence="5" id="KW-0808">Transferase</keyword>
<evidence type="ECO:0000256" key="10">
    <source>
        <dbReference type="ARBA" id="ARBA00022989"/>
    </source>
</evidence>
<dbReference type="GO" id="GO:0016301">
    <property type="term" value="F:kinase activity"/>
    <property type="evidence" value="ECO:0007669"/>
    <property type="project" value="UniProtKB-KW"/>
</dbReference>
<accession>A0ABN6WM47</accession>
<reference evidence="15 16" key="1">
    <citation type="submission" date="2023-01" db="EMBL/GenBank/DDBJ databases">
        <title>Complete genome sequence of Marinomonas pontica strain 200518_36.</title>
        <authorList>
            <person name="Ueki S."/>
            <person name="Gajardo G."/>
            <person name="Maruyama F."/>
        </authorList>
    </citation>
    <scope>NUCLEOTIDE SEQUENCE [LARGE SCALE GENOMIC DNA]</scope>
    <source>
        <strain evidence="15 16">200518_36</strain>
    </source>
</reference>
<dbReference type="PANTHER" id="PTHR45436:SF14">
    <property type="entry name" value="SENSOR PROTEIN QSEC"/>
    <property type="match status" value="1"/>
</dbReference>
<dbReference type="InterPro" id="IPR036097">
    <property type="entry name" value="HisK_dim/P_sf"/>
</dbReference>
<comment type="subcellular location">
    <subcellularLocation>
        <location evidence="2">Membrane</location>
        <topology evidence="2">Multi-pass membrane protein</topology>
    </subcellularLocation>
</comment>
<dbReference type="CDD" id="cd00082">
    <property type="entry name" value="HisKA"/>
    <property type="match status" value="1"/>
</dbReference>
<organism evidence="15 16">
    <name type="scientific">Marinomonas pontica</name>
    <dbReference type="NCBI Taxonomy" id="264739"/>
    <lineage>
        <taxon>Bacteria</taxon>
        <taxon>Pseudomonadati</taxon>
        <taxon>Pseudomonadota</taxon>
        <taxon>Gammaproteobacteria</taxon>
        <taxon>Oceanospirillales</taxon>
        <taxon>Oceanospirillaceae</taxon>
        <taxon>Marinomonas</taxon>
    </lineage>
</organism>
<feature type="transmembrane region" description="Helical" evidence="13">
    <location>
        <begin position="21"/>
        <end position="43"/>
    </location>
</feature>
<feature type="domain" description="Histidine kinase" evidence="14">
    <location>
        <begin position="254"/>
        <end position="465"/>
    </location>
</feature>
<keyword evidence="12 13" id="KW-0472">Membrane</keyword>
<dbReference type="InterPro" id="IPR003594">
    <property type="entry name" value="HATPase_dom"/>
</dbReference>
<evidence type="ECO:0000256" key="5">
    <source>
        <dbReference type="ARBA" id="ARBA00022679"/>
    </source>
</evidence>
<dbReference type="InterPro" id="IPR050428">
    <property type="entry name" value="TCS_sensor_his_kinase"/>
</dbReference>
<dbReference type="SMART" id="SM00388">
    <property type="entry name" value="HisKA"/>
    <property type="match status" value="1"/>
</dbReference>
<keyword evidence="16" id="KW-1185">Reference proteome</keyword>
<keyword evidence="9" id="KW-0067">ATP-binding</keyword>
<dbReference type="InterPro" id="IPR005467">
    <property type="entry name" value="His_kinase_dom"/>
</dbReference>
<dbReference type="InterPro" id="IPR004358">
    <property type="entry name" value="Sig_transdc_His_kin-like_C"/>
</dbReference>
<dbReference type="SUPFAM" id="SSF55874">
    <property type="entry name" value="ATPase domain of HSP90 chaperone/DNA topoisomerase II/histidine kinase"/>
    <property type="match status" value="1"/>
</dbReference>
<keyword evidence="6 13" id="KW-0812">Transmembrane</keyword>
<dbReference type="PRINTS" id="PR00344">
    <property type="entry name" value="BCTRLSENSOR"/>
</dbReference>
<sequence length="473" mass="53168">MWSIKKWANQKLLSSIRRRTLFFVMCIFTMTSVLIMVIGLLFANHEVEELFDARLAQQARLLLTLSESIERLGSSNDAILPLLIDQANTDPNVGHKYESKIFYQIWRDDELKIASDSMLLTLQKEDSLGYGDAMADHHHWRTFTLHKTTGNTKVIVAERADVRGEISDQIVFQTLFPEVLAWPILAVLVWAAVGFGLEPLQQLAQRIKKITPTKLEPIEMAYVPEELAPVKTALNGLLVEIDVLMEREKRWIADAAHELRTPLSILRVHAQNVASAENDLEREHSLNQLVVGVDRSTRIVSQLLALARLEHQKEVSKETVDVLSISRAMIAEILPLAWKKDIEISLDVNDALNWCCLVEASHVEILLQNLISNAIKFSPNGSTIQIYWKQNLGCIELTVVDSGKGVTQGDKQRLSERFFRSGEAEGAGLGLSIVKNIIDKYKGHMSFQDSRPHGLTVNISLPISMNTSSDQPV</sequence>
<evidence type="ECO:0000256" key="12">
    <source>
        <dbReference type="ARBA" id="ARBA00023136"/>
    </source>
</evidence>
<keyword evidence="4" id="KW-0597">Phosphoprotein</keyword>
<dbReference type="EC" id="2.7.13.3" evidence="3"/>
<dbReference type="SMART" id="SM00387">
    <property type="entry name" value="HATPase_c"/>
    <property type="match status" value="1"/>
</dbReference>
<evidence type="ECO:0000259" key="14">
    <source>
        <dbReference type="PROSITE" id="PS50109"/>
    </source>
</evidence>
<dbReference type="RefSeq" id="WP_338267062.1">
    <property type="nucleotide sequence ID" value="NZ_AP027271.1"/>
</dbReference>
<evidence type="ECO:0000256" key="1">
    <source>
        <dbReference type="ARBA" id="ARBA00000085"/>
    </source>
</evidence>
<evidence type="ECO:0000256" key="7">
    <source>
        <dbReference type="ARBA" id="ARBA00022741"/>
    </source>
</evidence>
<dbReference type="SUPFAM" id="SSF47384">
    <property type="entry name" value="Homodimeric domain of signal transducing histidine kinase"/>
    <property type="match status" value="1"/>
</dbReference>
<dbReference type="InterPro" id="IPR036890">
    <property type="entry name" value="HATPase_C_sf"/>
</dbReference>
<dbReference type="Pfam" id="PF02518">
    <property type="entry name" value="HATPase_c"/>
    <property type="match status" value="1"/>
</dbReference>